<keyword evidence="1" id="KW-0479">Metal-binding</keyword>
<gene>
    <name evidence="5" type="ORF">ACHAWU_001208</name>
</gene>
<feature type="coiled-coil region" evidence="2">
    <location>
        <begin position="242"/>
        <end position="411"/>
    </location>
</feature>
<feature type="region of interest" description="Disordered" evidence="3">
    <location>
        <begin position="89"/>
        <end position="127"/>
    </location>
</feature>
<feature type="region of interest" description="Disordered" evidence="3">
    <location>
        <begin position="146"/>
        <end position="170"/>
    </location>
</feature>
<dbReference type="Gene3D" id="3.30.40.10">
    <property type="entry name" value="Zinc/RING finger domain, C3HC4 (zinc finger)"/>
    <property type="match status" value="1"/>
</dbReference>
<reference evidence="5 6" key="1">
    <citation type="submission" date="2024-10" db="EMBL/GenBank/DDBJ databases">
        <title>Updated reference genomes for cyclostephanoid diatoms.</title>
        <authorList>
            <person name="Roberts W.R."/>
            <person name="Alverson A.J."/>
        </authorList>
    </citation>
    <scope>NUCLEOTIDE SEQUENCE [LARGE SCALE GENOMIC DNA]</scope>
    <source>
        <strain evidence="5 6">AJA232-27</strain>
    </source>
</reference>
<dbReference type="SUPFAM" id="SSF57850">
    <property type="entry name" value="RING/U-box"/>
    <property type="match status" value="1"/>
</dbReference>
<evidence type="ECO:0000313" key="6">
    <source>
        <dbReference type="Proteomes" id="UP001530293"/>
    </source>
</evidence>
<dbReference type="Proteomes" id="UP001530293">
    <property type="component" value="Unassembled WGS sequence"/>
</dbReference>
<proteinExistence type="predicted"/>
<keyword evidence="2" id="KW-0175">Coiled coil</keyword>
<feature type="compositionally biased region" description="Low complexity" evidence="3">
    <location>
        <begin position="618"/>
        <end position="635"/>
    </location>
</feature>
<evidence type="ECO:0000259" key="4">
    <source>
        <dbReference type="PROSITE" id="PS50089"/>
    </source>
</evidence>
<evidence type="ECO:0000256" key="3">
    <source>
        <dbReference type="SAM" id="MobiDB-lite"/>
    </source>
</evidence>
<feature type="region of interest" description="Disordered" evidence="3">
    <location>
        <begin position="618"/>
        <end position="655"/>
    </location>
</feature>
<dbReference type="EMBL" id="JALLBG020000211">
    <property type="protein sequence ID" value="KAL3759190.1"/>
    <property type="molecule type" value="Genomic_DNA"/>
</dbReference>
<feature type="compositionally biased region" description="Basic and acidic residues" evidence="3">
    <location>
        <begin position="111"/>
        <end position="127"/>
    </location>
</feature>
<keyword evidence="1" id="KW-0863">Zinc-finger</keyword>
<dbReference type="PROSITE" id="PS50089">
    <property type="entry name" value="ZF_RING_2"/>
    <property type="match status" value="1"/>
</dbReference>
<protein>
    <recommendedName>
        <fullName evidence="4">RING-type domain-containing protein</fullName>
    </recommendedName>
</protein>
<accession>A0ABD3M589</accession>
<keyword evidence="1" id="KW-0862">Zinc</keyword>
<dbReference type="GO" id="GO:0008270">
    <property type="term" value="F:zinc ion binding"/>
    <property type="evidence" value="ECO:0007669"/>
    <property type="project" value="UniProtKB-KW"/>
</dbReference>
<sequence length="655" mass="73231">MDSEADCPICLCPILSSSTSSPSLPWGVSIPCGHAYHRECWDNVVANHFRNHGGGGGNRGRRNNSAPCAICKGNTTGFVPVYIELGSGSGSGDGGNAHEDDGMSSGEIDVDNEKEVENKNEEDAEEKLNEEWDDLWNELEKLCGYSDRDNDDDEHEMTTAASSSSVMERRGDREIAQICIAIDLTQPSPPPKSGTSQRGTSRAEEDERIRCDKINNTLRRLKTIHHNIRNKTSCSKLGGATSQQQQRHLERLRAKLTKLQSDNSELHRTNSKLQESNTALFTQFTESEKISSDFTVEMERSKLKYESLQKQHQQSQNEIARLMAQYNNEKSTLTNTIVKLRQQNKELMEDVSLENIKELEEVRTRYAKMTQAVHDAKLERNKAVLELTRQVQELEGRYNREKSEHNLLKCRVEKERLTGRCEGTTSIDRSGGDFHHSRGRDGSSAAYTTKVAPTHRSCASLSGESSRSDTFQQSRSSSNRALDALNMTSSRKFPMHLDQQPRRRHNHHQTAPVVSRSTSSSFHNEEGEDESAVANNGVQLLMRTGDIRHRSSKKRRSDDISSGSSHTTTYRGNDEATFNDGYNKYYEKEHVQIGSSRGNTTMNYSSSSNNVLASNLGGLSAESSSQRRSTTVVVTLHSPSTKRKGGIKSYFKPTA</sequence>
<feature type="compositionally biased region" description="Polar residues" evidence="3">
    <location>
        <begin position="457"/>
        <end position="481"/>
    </location>
</feature>
<evidence type="ECO:0000256" key="2">
    <source>
        <dbReference type="SAM" id="Coils"/>
    </source>
</evidence>
<feature type="domain" description="RING-type" evidence="4">
    <location>
        <begin position="7"/>
        <end position="72"/>
    </location>
</feature>
<evidence type="ECO:0000313" key="5">
    <source>
        <dbReference type="EMBL" id="KAL3759190.1"/>
    </source>
</evidence>
<keyword evidence="6" id="KW-1185">Reference proteome</keyword>
<dbReference type="AlphaFoldDB" id="A0ABD3M589"/>
<dbReference type="InterPro" id="IPR013083">
    <property type="entry name" value="Znf_RING/FYVE/PHD"/>
</dbReference>
<feature type="region of interest" description="Disordered" evidence="3">
    <location>
        <begin position="496"/>
        <end position="579"/>
    </location>
</feature>
<comment type="caution">
    <text evidence="5">The sequence shown here is derived from an EMBL/GenBank/DDBJ whole genome shotgun (WGS) entry which is preliminary data.</text>
</comment>
<name>A0ABD3M589_9STRA</name>
<feature type="compositionally biased region" description="Basic and acidic residues" evidence="3">
    <location>
        <begin position="430"/>
        <end position="441"/>
    </location>
</feature>
<feature type="region of interest" description="Disordered" evidence="3">
    <location>
        <begin position="183"/>
        <end position="206"/>
    </location>
</feature>
<evidence type="ECO:0000256" key="1">
    <source>
        <dbReference type="PROSITE-ProRule" id="PRU00175"/>
    </source>
</evidence>
<dbReference type="CDD" id="cd16448">
    <property type="entry name" value="RING-H2"/>
    <property type="match status" value="1"/>
</dbReference>
<organism evidence="5 6">
    <name type="scientific">Discostella pseudostelligera</name>
    <dbReference type="NCBI Taxonomy" id="259834"/>
    <lineage>
        <taxon>Eukaryota</taxon>
        <taxon>Sar</taxon>
        <taxon>Stramenopiles</taxon>
        <taxon>Ochrophyta</taxon>
        <taxon>Bacillariophyta</taxon>
        <taxon>Coscinodiscophyceae</taxon>
        <taxon>Thalassiosirophycidae</taxon>
        <taxon>Stephanodiscales</taxon>
        <taxon>Stephanodiscaceae</taxon>
        <taxon>Discostella</taxon>
    </lineage>
</organism>
<feature type="region of interest" description="Disordered" evidence="3">
    <location>
        <begin position="428"/>
        <end position="481"/>
    </location>
</feature>
<dbReference type="SMART" id="SM00184">
    <property type="entry name" value="RING"/>
    <property type="match status" value="1"/>
</dbReference>
<dbReference type="InterPro" id="IPR001841">
    <property type="entry name" value="Znf_RING"/>
</dbReference>